<sequence length="233" mass="25934">MARRSLGTRSDETEWMDDATQTEAAFRSALRDLEFLNRISFGYRPTLHFLDRLVARTGAKSLSVLDVGAGGGDMLRRIHRWGGDRGIAVALTGLDRSPAALLAARDAGTPGAWISADLFDLPADARYDVVISALFTHHLPDAELVRFLGWMAQHAAHGWMINDLHRHPVPWLGLWCGTRLLRLDPMVVHDSTISVARAFTRRDWQRVTAEAGVAAQIRWQCPFRWAVSAQAEG</sequence>
<protein>
    <submittedName>
        <fullName evidence="5">Methyltransferase domain-containing protein</fullName>
    </submittedName>
</protein>
<keyword evidence="3" id="KW-0949">S-adenosyl-L-methionine</keyword>
<dbReference type="Pfam" id="PF13649">
    <property type="entry name" value="Methyltransf_25"/>
    <property type="match status" value="1"/>
</dbReference>
<evidence type="ECO:0000313" key="5">
    <source>
        <dbReference type="EMBL" id="MBR0655766.1"/>
    </source>
</evidence>
<evidence type="ECO:0000256" key="2">
    <source>
        <dbReference type="ARBA" id="ARBA00022679"/>
    </source>
</evidence>
<dbReference type="AlphaFoldDB" id="A0AAF1KM48"/>
<dbReference type="PANTHER" id="PTHR43464:SF19">
    <property type="entry name" value="UBIQUINONE BIOSYNTHESIS O-METHYLTRANSFERASE, MITOCHONDRIAL"/>
    <property type="match status" value="1"/>
</dbReference>
<dbReference type="CDD" id="cd02440">
    <property type="entry name" value="AdoMet_MTases"/>
    <property type="match status" value="1"/>
</dbReference>
<evidence type="ECO:0000313" key="6">
    <source>
        <dbReference type="Proteomes" id="UP001196068"/>
    </source>
</evidence>
<dbReference type="SUPFAM" id="SSF53335">
    <property type="entry name" value="S-adenosyl-L-methionine-dependent methyltransferases"/>
    <property type="match status" value="1"/>
</dbReference>
<dbReference type="InterPro" id="IPR041698">
    <property type="entry name" value="Methyltransf_25"/>
</dbReference>
<dbReference type="InterPro" id="IPR029063">
    <property type="entry name" value="SAM-dependent_MTases_sf"/>
</dbReference>
<name>A0AAF1KM48_9PROT</name>
<dbReference type="Proteomes" id="UP001196068">
    <property type="component" value="Unassembled WGS sequence"/>
</dbReference>
<keyword evidence="2" id="KW-0808">Transferase</keyword>
<organism evidence="5 6">
    <name type="scientific">Plastoroseomonas arctica</name>
    <dbReference type="NCBI Taxonomy" id="1509237"/>
    <lineage>
        <taxon>Bacteria</taxon>
        <taxon>Pseudomonadati</taxon>
        <taxon>Pseudomonadota</taxon>
        <taxon>Alphaproteobacteria</taxon>
        <taxon>Acetobacterales</taxon>
        <taxon>Acetobacteraceae</taxon>
        <taxon>Plastoroseomonas</taxon>
    </lineage>
</organism>
<accession>A0AAF1KM48</accession>
<dbReference type="PANTHER" id="PTHR43464">
    <property type="entry name" value="METHYLTRANSFERASE"/>
    <property type="match status" value="1"/>
</dbReference>
<dbReference type="GO" id="GO:0008168">
    <property type="term" value="F:methyltransferase activity"/>
    <property type="evidence" value="ECO:0007669"/>
    <property type="project" value="UniProtKB-KW"/>
</dbReference>
<dbReference type="Gene3D" id="3.40.50.150">
    <property type="entry name" value="Vaccinia Virus protein VP39"/>
    <property type="match status" value="1"/>
</dbReference>
<gene>
    <name evidence="5" type="ORF">GXW79_11845</name>
</gene>
<reference evidence="5" key="1">
    <citation type="submission" date="2020-01" db="EMBL/GenBank/DDBJ databases">
        <authorList>
            <person name="Rat A."/>
        </authorList>
    </citation>
    <scope>NUCLEOTIDE SEQUENCE</scope>
    <source>
        <strain evidence="5">LMG 28251</strain>
    </source>
</reference>
<dbReference type="RefSeq" id="WP_211874602.1">
    <property type="nucleotide sequence ID" value="NZ_JAAEDH010000012.1"/>
</dbReference>
<keyword evidence="6" id="KW-1185">Reference proteome</keyword>
<dbReference type="GO" id="GO:0032259">
    <property type="term" value="P:methylation"/>
    <property type="evidence" value="ECO:0007669"/>
    <property type="project" value="UniProtKB-KW"/>
</dbReference>
<reference evidence="5" key="2">
    <citation type="journal article" date="2021" name="Syst. Appl. Microbiol.">
        <title>Roseomonas hellenica sp. nov., isolated from roots of wild-growing Alkanna tinctoria.</title>
        <authorList>
            <person name="Rat A."/>
            <person name="Naranjo H.D."/>
            <person name="Lebbe L."/>
            <person name="Cnockaert M."/>
            <person name="Krigas N."/>
            <person name="Grigoriadou K."/>
            <person name="Maloupa E."/>
            <person name="Willems A."/>
        </authorList>
    </citation>
    <scope>NUCLEOTIDE SEQUENCE</scope>
    <source>
        <strain evidence="5">LMG 28251</strain>
    </source>
</reference>
<evidence type="ECO:0000256" key="1">
    <source>
        <dbReference type="ARBA" id="ARBA00022603"/>
    </source>
</evidence>
<keyword evidence="1 5" id="KW-0489">Methyltransferase</keyword>
<dbReference type="EMBL" id="JAAEDH010000012">
    <property type="protein sequence ID" value="MBR0655766.1"/>
    <property type="molecule type" value="Genomic_DNA"/>
</dbReference>
<evidence type="ECO:0000259" key="4">
    <source>
        <dbReference type="Pfam" id="PF13649"/>
    </source>
</evidence>
<proteinExistence type="predicted"/>
<evidence type="ECO:0000256" key="3">
    <source>
        <dbReference type="ARBA" id="ARBA00022691"/>
    </source>
</evidence>
<comment type="caution">
    <text evidence="5">The sequence shown here is derived from an EMBL/GenBank/DDBJ whole genome shotgun (WGS) entry which is preliminary data.</text>
</comment>
<feature type="domain" description="Methyltransferase" evidence="4">
    <location>
        <begin position="64"/>
        <end position="155"/>
    </location>
</feature>